<accession>A0A1G8MUE4</accession>
<organism evidence="1 2">
    <name type="scientific">Mesorhizobium muleiense</name>
    <dbReference type="NCBI Taxonomy" id="1004279"/>
    <lineage>
        <taxon>Bacteria</taxon>
        <taxon>Pseudomonadati</taxon>
        <taxon>Pseudomonadota</taxon>
        <taxon>Alphaproteobacteria</taxon>
        <taxon>Hyphomicrobiales</taxon>
        <taxon>Phyllobacteriaceae</taxon>
        <taxon>Mesorhizobium</taxon>
    </lineage>
</organism>
<dbReference type="AlphaFoldDB" id="A0A1G8MUE4"/>
<dbReference type="Proteomes" id="UP000198894">
    <property type="component" value="Unassembled WGS sequence"/>
</dbReference>
<sequence length="83" mass="8895">MDVLAHHSTELVVLRIALMAIASMVAEQSDDPDRALADMEEQALSTFDHMEIDFSGFEGDIAVAKSHMRSSLASLFSGISLGG</sequence>
<proteinExistence type="predicted"/>
<reference evidence="2" key="1">
    <citation type="submission" date="2016-10" db="EMBL/GenBank/DDBJ databases">
        <authorList>
            <person name="Varghese N."/>
            <person name="Submissions S."/>
        </authorList>
    </citation>
    <scope>NUCLEOTIDE SEQUENCE [LARGE SCALE GENOMIC DNA]</scope>
    <source>
        <strain evidence="2">CGMCC 1.11022</strain>
    </source>
</reference>
<dbReference type="RefSeq" id="WP_091591642.1">
    <property type="nucleotide sequence ID" value="NZ_FNEE01000002.1"/>
</dbReference>
<dbReference type="EMBL" id="FNEE01000002">
    <property type="protein sequence ID" value="SDI71486.1"/>
    <property type="molecule type" value="Genomic_DNA"/>
</dbReference>
<keyword evidence="2" id="KW-1185">Reference proteome</keyword>
<name>A0A1G8MUE4_9HYPH</name>
<protein>
    <submittedName>
        <fullName evidence="1">Uncharacterized protein</fullName>
    </submittedName>
</protein>
<evidence type="ECO:0000313" key="2">
    <source>
        <dbReference type="Proteomes" id="UP000198894"/>
    </source>
</evidence>
<gene>
    <name evidence="1" type="ORF">SAMN05428953_102678</name>
</gene>
<evidence type="ECO:0000313" key="1">
    <source>
        <dbReference type="EMBL" id="SDI71486.1"/>
    </source>
</evidence>